<dbReference type="Proteomes" id="UP001160499">
    <property type="component" value="Unassembled WGS sequence"/>
</dbReference>
<gene>
    <name evidence="1" type="ORF">M2283_009639</name>
</gene>
<accession>A0ABT6M152</accession>
<organism evidence="1 2">
    <name type="scientific">Streptomyces pseudovenezuelae</name>
    <dbReference type="NCBI Taxonomy" id="67350"/>
    <lineage>
        <taxon>Bacteria</taxon>
        <taxon>Bacillati</taxon>
        <taxon>Actinomycetota</taxon>
        <taxon>Actinomycetes</taxon>
        <taxon>Kitasatosporales</taxon>
        <taxon>Streptomycetaceae</taxon>
        <taxon>Streptomyces</taxon>
        <taxon>Streptomyces aurantiacus group</taxon>
    </lineage>
</organism>
<name>A0ABT6M152_9ACTN</name>
<protein>
    <submittedName>
        <fullName evidence="1">Uncharacterized protein</fullName>
    </submittedName>
</protein>
<dbReference type="EMBL" id="JARXVH010000032">
    <property type="protein sequence ID" value="MDH6222290.1"/>
    <property type="molecule type" value="Genomic_DNA"/>
</dbReference>
<proteinExistence type="predicted"/>
<comment type="caution">
    <text evidence="1">The sequence shown here is derived from an EMBL/GenBank/DDBJ whole genome shotgun (WGS) entry which is preliminary data.</text>
</comment>
<evidence type="ECO:0000313" key="1">
    <source>
        <dbReference type="EMBL" id="MDH6222290.1"/>
    </source>
</evidence>
<reference evidence="1 2" key="1">
    <citation type="submission" date="2023-04" db="EMBL/GenBank/DDBJ databases">
        <title>Forest soil microbial communities from Buena Vista Peninsula, Colon Province, Panama.</title>
        <authorList>
            <person name="Bouskill N."/>
        </authorList>
    </citation>
    <scope>NUCLEOTIDE SEQUENCE [LARGE SCALE GENOMIC DNA]</scope>
    <source>
        <strain evidence="1 2">GGS1</strain>
    </source>
</reference>
<feature type="non-terminal residue" evidence="1">
    <location>
        <position position="31"/>
    </location>
</feature>
<evidence type="ECO:0000313" key="2">
    <source>
        <dbReference type="Proteomes" id="UP001160499"/>
    </source>
</evidence>
<sequence length="31" mass="3140">MSFLSQPLCRQGLFSGCADLVVGLVDGGVVA</sequence>
<keyword evidence="2" id="KW-1185">Reference proteome</keyword>